<organism evidence="2 3">
    <name type="scientific">Ceratopteris richardii</name>
    <name type="common">Triangle waterfern</name>
    <dbReference type="NCBI Taxonomy" id="49495"/>
    <lineage>
        <taxon>Eukaryota</taxon>
        <taxon>Viridiplantae</taxon>
        <taxon>Streptophyta</taxon>
        <taxon>Embryophyta</taxon>
        <taxon>Tracheophyta</taxon>
        <taxon>Polypodiopsida</taxon>
        <taxon>Polypodiidae</taxon>
        <taxon>Polypodiales</taxon>
        <taxon>Pteridineae</taxon>
        <taxon>Pteridaceae</taxon>
        <taxon>Parkerioideae</taxon>
        <taxon>Ceratopteris</taxon>
    </lineage>
</organism>
<dbReference type="Proteomes" id="UP000825935">
    <property type="component" value="Chromosome 6"/>
</dbReference>
<evidence type="ECO:0000313" key="3">
    <source>
        <dbReference type="Proteomes" id="UP000825935"/>
    </source>
</evidence>
<name>A0A8T2URM9_CERRI</name>
<dbReference type="EMBL" id="CM035411">
    <property type="protein sequence ID" value="KAH7436034.1"/>
    <property type="molecule type" value="Genomic_DNA"/>
</dbReference>
<dbReference type="AlphaFoldDB" id="A0A8T2URM9"/>
<feature type="region of interest" description="Disordered" evidence="1">
    <location>
        <begin position="32"/>
        <end position="70"/>
    </location>
</feature>
<feature type="compositionally biased region" description="Polar residues" evidence="1">
    <location>
        <begin position="32"/>
        <end position="41"/>
    </location>
</feature>
<feature type="compositionally biased region" description="Polar residues" evidence="1">
    <location>
        <begin position="177"/>
        <end position="188"/>
    </location>
</feature>
<reference evidence="2" key="1">
    <citation type="submission" date="2021-08" db="EMBL/GenBank/DDBJ databases">
        <title>WGS assembly of Ceratopteris richardii.</title>
        <authorList>
            <person name="Marchant D.B."/>
            <person name="Chen G."/>
            <person name="Jenkins J."/>
            <person name="Shu S."/>
            <person name="Leebens-Mack J."/>
            <person name="Grimwood J."/>
            <person name="Schmutz J."/>
            <person name="Soltis P."/>
            <person name="Soltis D."/>
            <person name="Chen Z.-H."/>
        </authorList>
    </citation>
    <scope>NUCLEOTIDE SEQUENCE</scope>
    <source>
        <strain evidence="2">Whitten #5841</strain>
        <tissue evidence="2">Leaf</tissue>
    </source>
</reference>
<comment type="caution">
    <text evidence="2">The sequence shown here is derived from an EMBL/GenBank/DDBJ whole genome shotgun (WGS) entry which is preliminary data.</text>
</comment>
<sequence>MDDTNDNLYFQHYNQQLYISFPCDQEATPLTSVGGNASTPKCKQRKLKRHPRPDRRSPKFIATNHMTPLPMGRALRAPRADEPPDNAPSIRAMTLREAFRQADCHTSVGSAIQHPAPIRGKQGPPPCPPPPSPQARHPLAPTPPPQPRQPLAHPPLSPSSKAPPCPLSRSPGYPPSSMRSIHQATSYPHLTGGPIPSPLEARVP</sequence>
<feature type="compositionally biased region" description="Basic residues" evidence="1">
    <location>
        <begin position="42"/>
        <end position="53"/>
    </location>
</feature>
<accession>A0A8T2URM9</accession>
<gene>
    <name evidence="2" type="ORF">KP509_06G090400</name>
</gene>
<feature type="compositionally biased region" description="Pro residues" evidence="1">
    <location>
        <begin position="140"/>
        <end position="166"/>
    </location>
</feature>
<evidence type="ECO:0000256" key="1">
    <source>
        <dbReference type="SAM" id="MobiDB-lite"/>
    </source>
</evidence>
<feature type="compositionally biased region" description="Pro residues" evidence="1">
    <location>
        <begin position="123"/>
        <end position="133"/>
    </location>
</feature>
<feature type="region of interest" description="Disordered" evidence="1">
    <location>
        <begin position="114"/>
        <end position="204"/>
    </location>
</feature>
<evidence type="ECO:0000313" key="2">
    <source>
        <dbReference type="EMBL" id="KAH7436034.1"/>
    </source>
</evidence>
<proteinExistence type="predicted"/>
<keyword evidence="3" id="KW-1185">Reference proteome</keyword>
<protein>
    <submittedName>
        <fullName evidence="2">Uncharacterized protein</fullName>
    </submittedName>
</protein>